<accession>A0ABV5ELL8</accession>
<feature type="transmembrane region" description="Helical" evidence="1">
    <location>
        <begin position="155"/>
        <end position="173"/>
    </location>
</feature>
<keyword evidence="1" id="KW-0812">Transmembrane</keyword>
<evidence type="ECO:0000313" key="4">
    <source>
        <dbReference type="Proteomes" id="UP001585080"/>
    </source>
</evidence>
<dbReference type="Proteomes" id="UP001585080">
    <property type="component" value="Unassembled WGS sequence"/>
</dbReference>
<protein>
    <submittedName>
        <fullName evidence="3">DUF4328 domain-containing protein</fullName>
    </submittedName>
</protein>
<comment type="caution">
    <text evidence="3">The sequence shown here is derived from an EMBL/GenBank/DDBJ whole genome shotgun (WGS) entry which is preliminary data.</text>
</comment>
<evidence type="ECO:0000313" key="3">
    <source>
        <dbReference type="EMBL" id="MFB8777744.1"/>
    </source>
</evidence>
<keyword evidence="1" id="KW-0472">Membrane</keyword>
<proteinExistence type="predicted"/>
<dbReference type="InterPro" id="IPR025565">
    <property type="entry name" value="DUF4328"/>
</dbReference>
<dbReference type="RefSeq" id="WP_376736184.1">
    <property type="nucleotide sequence ID" value="NZ_JAYMRP010000052.1"/>
</dbReference>
<name>A0ABV5ELL8_9ACTN</name>
<organism evidence="3 4">
    <name type="scientific">Streptomyces broussonetiae</name>
    <dbReference type="NCBI Taxonomy" id="2686304"/>
    <lineage>
        <taxon>Bacteria</taxon>
        <taxon>Bacillati</taxon>
        <taxon>Actinomycetota</taxon>
        <taxon>Actinomycetes</taxon>
        <taxon>Kitasatosporales</taxon>
        <taxon>Streptomycetaceae</taxon>
        <taxon>Streptomyces</taxon>
    </lineage>
</organism>
<keyword evidence="4" id="KW-1185">Reference proteome</keyword>
<sequence>MLDDNDLRPRPPLPAGAPAASLVPLIPAVAGLALVALCDVVSLVAGARLRWVIGGEDGFLTAEQAELDDALSTYGRIGGFQGAAYLVCVVAFIVWFFLMRRSTGLLAPDGFSRGRGWAIGAWAIPLANLWIPYRIALEMWAAAGPLPVPGLRNRVSVWPVNLWWALFALSFVLERYAGRRYEDAETLMEIRSAVATYMTTEVVDIAAAVAAAYFAVRLTLMQRQKAIAGPFAPSVPPVARGAAETPDD</sequence>
<gene>
    <name evidence="3" type="ORF">VSS16_34405</name>
</gene>
<dbReference type="EMBL" id="JAYMRP010000052">
    <property type="protein sequence ID" value="MFB8777744.1"/>
    <property type="molecule type" value="Genomic_DNA"/>
</dbReference>
<evidence type="ECO:0000259" key="2">
    <source>
        <dbReference type="Pfam" id="PF14219"/>
    </source>
</evidence>
<keyword evidence="1" id="KW-1133">Transmembrane helix</keyword>
<dbReference type="Pfam" id="PF14219">
    <property type="entry name" value="DUF4328"/>
    <property type="match status" value="1"/>
</dbReference>
<evidence type="ECO:0000256" key="1">
    <source>
        <dbReference type="SAM" id="Phobius"/>
    </source>
</evidence>
<feature type="domain" description="DUF4328" evidence="2">
    <location>
        <begin position="61"/>
        <end position="214"/>
    </location>
</feature>
<feature type="transmembrane region" description="Helical" evidence="1">
    <location>
        <begin position="119"/>
        <end position="143"/>
    </location>
</feature>
<feature type="transmembrane region" description="Helical" evidence="1">
    <location>
        <begin position="193"/>
        <end position="216"/>
    </location>
</feature>
<feature type="transmembrane region" description="Helical" evidence="1">
    <location>
        <begin position="82"/>
        <end position="99"/>
    </location>
</feature>
<reference evidence="3 4" key="1">
    <citation type="submission" date="2024-01" db="EMBL/GenBank/DDBJ databases">
        <title>Genome mining of biosynthetic gene clusters to explore secondary metabolites of Streptomyces sp.</title>
        <authorList>
            <person name="Baig A."/>
            <person name="Ajitkumar Shintre N."/>
            <person name="Kumar H."/>
            <person name="Anbarasu A."/>
            <person name="Ramaiah S."/>
        </authorList>
    </citation>
    <scope>NUCLEOTIDE SEQUENCE [LARGE SCALE GENOMIC DNA]</scope>
    <source>
        <strain evidence="3 4">A57</strain>
    </source>
</reference>
<feature type="transmembrane region" description="Helical" evidence="1">
    <location>
        <begin position="20"/>
        <end position="45"/>
    </location>
</feature>